<protein>
    <submittedName>
        <fullName evidence="1">Uncharacterized protein</fullName>
    </submittedName>
</protein>
<accession>A0A0A8XW27</accession>
<organism evidence="1">
    <name type="scientific">Arundo donax</name>
    <name type="common">Giant reed</name>
    <name type="synonym">Donax arundinaceus</name>
    <dbReference type="NCBI Taxonomy" id="35708"/>
    <lineage>
        <taxon>Eukaryota</taxon>
        <taxon>Viridiplantae</taxon>
        <taxon>Streptophyta</taxon>
        <taxon>Embryophyta</taxon>
        <taxon>Tracheophyta</taxon>
        <taxon>Spermatophyta</taxon>
        <taxon>Magnoliopsida</taxon>
        <taxon>Liliopsida</taxon>
        <taxon>Poales</taxon>
        <taxon>Poaceae</taxon>
        <taxon>PACMAD clade</taxon>
        <taxon>Arundinoideae</taxon>
        <taxon>Arundineae</taxon>
        <taxon>Arundo</taxon>
    </lineage>
</organism>
<evidence type="ECO:0000313" key="1">
    <source>
        <dbReference type="EMBL" id="JAD15917.1"/>
    </source>
</evidence>
<dbReference type="EMBL" id="GBRH01281978">
    <property type="protein sequence ID" value="JAD15917.1"/>
    <property type="molecule type" value="Transcribed_RNA"/>
</dbReference>
<dbReference type="PANTHER" id="PTHR47474:SF1">
    <property type="entry name" value="TYROSINE-PROTEIN PHOSPHATASE RLPH2"/>
    <property type="match status" value="1"/>
</dbReference>
<name>A0A0A8XW27_ARUDO</name>
<sequence>MDLNEQLRVLQTRDTRVPKVQMLSGRQDVWDIPKNLTEKRAIVISGHHGKLHIEGHRFIIDEGGGYGDKPIAAIVFPSKTLIRSTEGTTSQN</sequence>
<dbReference type="PANTHER" id="PTHR47474">
    <property type="entry name" value="TYROSINE-PROTEIN PHOSPHATASE RLPH2"/>
    <property type="match status" value="1"/>
</dbReference>
<reference evidence="1" key="2">
    <citation type="journal article" date="2015" name="Data Brief">
        <title>Shoot transcriptome of the giant reed, Arundo donax.</title>
        <authorList>
            <person name="Barrero R.A."/>
            <person name="Guerrero F.D."/>
            <person name="Moolhuijzen P."/>
            <person name="Goolsby J.A."/>
            <person name="Tidwell J."/>
            <person name="Bellgard S.E."/>
            <person name="Bellgard M.I."/>
        </authorList>
    </citation>
    <scope>NUCLEOTIDE SEQUENCE</scope>
    <source>
        <tissue evidence="1">Shoot tissue taken approximately 20 cm above the soil surface</tissue>
    </source>
</reference>
<reference evidence="1" key="1">
    <citation type="submission" date="2014-09" db="EMBL/GenBank/DDBJ databases">
        <authorList>
            <person name="Magalhaes I.L.F."/>
            <person name="Oliveira U."/>
            <person name="Santos F.R."/>
            <person name="Vidigal T.H.D.A."/>
            <person name="Brescovit A.D."/>
            <person name="Santos A.J."/>
        </authorList>
    </citation>
    <scope>NUCLEOTIDE SEQUENCE</scope>
    <source>
        <tissue evidence="1">Shoot tissue taken approximately 20 cm above the soil surface</tissue>
    </source>
</reference>
<dbReference type="AlphaFoldDB" id="A0A0A8XW27"/>
<proteinExistence type="predicted"/>